<dbReference type="Proteomes" id="UP001153334">
    <property type="component" value="Unassembled WGS sequence"/>
</dbReference>
<evidence type="ECO:0000313" key="1">
    <source>
        <dbReference type="EMBL" id="KAJ8112860.1"/>
    </source>
</evidence>
<reference evidence="1" key="1">
    <citation type="submission" date="2022-11" db="EMBL/GenBank/DDBJ databases">
        <title>Genome Sequence of Nemania bipapillata.</title>
        <authorList>
            <person name="Buettner E."/>
        </authorList>
    </citation>
    <scope>NUCLEOTIDE SEQUENCE</scope>
    <source>
        <strain evidence="1">CP14</strain>
    </source>
</reference>
<name>A0ACC2ICD0_9PEZI</name>
<dbReference type="EMBL" id="JAPESX010001596">
    <property type="protein sequence ID" value="KAJ8112860.1"/>
    <property type="molecule type" value="Genomic_DNA"/>
</dbReference>
<sequence>MPPAGRTARSRIASNENDENTNSTRLTRAKAAALDANIAQSTKQPLQSKRSAVNANPTAGRRRAALGDVSNVGKSDAVEGKKPAGRAGLVSKAAQPTGVQKNTTRSTTARTVLGAKETKKTEVKRAGSGSGAIGVSSQKRKIATATTVKTEVLVEDAEPVRKKVHTSENEQKKHVRSESKAVKLEEADKENDEPKPQAQAQAVEHGFPAGVDDLDSEDLDDPLMAAEYANEIFEYLRDLECKSIPNPQYMNHQDDIGWRTRGILIDWLIEVHTRFHLLPETLFLSINIIDRFLSKKVVQLDRLQLVGITAMFIASKYEEVLSPHVANFKHVADDGFTEEEILSAERFILGTLNYDLSYPNPMNFLRRISKADNYDIQTRTIAKYLMEISLLDHRFMAYRSSHVAAAAIYLARLIFDRGEWNDTIAYYAGYTEEEIEPVFELMVDYLARPVIHEAFYKKYASKKFMKASLITRDWAKRHAHIFGIQDIQLTLDEFTS</sequence>
<proteinExistence type="predicted"/>
<keyword evidence="2" id="KW-1185">Reference proteome</keyword>
<evidence type="ECO:0000313" key="2">
    <source>
        <dbReference type="Proteomes" id="UP001153334"/>
    </source>
</evidence>
<organism evidence="1 2">
    <name type="scientific">Nemania bipapillata</name>
    <dbReference type="NCBI Taxonomy" id="110536"/>
    <lineage>
        <taxon>Eukaryota</taxon>
        <taxon>Fungi</taxon>
        <taxon>Dikarya</taxon>
        <taxon>Ascomycota</taxon>
        <taxon>Pezizomycotina</taxon>
        <taxon>Sordariomycetes</taxon>
        <taxon>Xylariomycetidae</taxon>
        <taxon>Xylariales</taxon>
        <taxon>Xylariaceae</taxon>
        <taxon>Nemania</taxon>
    </lineage>
</organism>
<comment type="caution">
    <text evidence="1">The sequence shown here is derived from an EMBL/GenBank/DDBJ whole genome shotgun (WGS) entry which is preliminary data.</text>
</comment>
<accession>A0ACC2ICD0</accession>
<protein>
    <submittedName>
        <fullName evidence="1">Uncharacterized protein</fullName>
    </submittedName>
</protein>
<gene>
    <name evidence="1" type="ORF">ONZ43_g5290</name>
</gene>